<dbReference type="EMBL" id="AP014548">
    <property type="protein sequence ID" value="BAO54330.1"/>
    <property type="molecule type" value="Genomic_DNA"/>
</dbReference>
<organism evidence="6 7">
    <name type="scientific">Nonlabens marinus S1-08</name>
    <dbReference type="NCBI Taxonomy" id="1454201"/>
    <lineage>
        <taxon>Bacteria</taxon>
        <taxon>Pseudomonadati</taxon>
        <taxon>Bacteroidota</taxon>
        <taxon>Flavobacteriia</taxon>
        <taxon>Flavobacteriales</taxon>
        <taxon>Flavobacteriaceae</taxon>
        <taxon>Nonlabens</taxon>
    </lineage>
</organism>
<dbReference type="PROSITE" id="PS51178">
    <property type="entry name" value="PASTA"/>
    <property type="match status" value="1"/>
</dbReference>
<dbReference type="OrthoDB" id="9804124at2"/>
<evidence type="ECO:0000259" key="5">
    <source>
        <dbReference type="PROSITE" id="PS51178"/>
    </source>
</evidence>
<dbReference type="SUPFAM" id="SSF56519">
    <property type="entry name" value="Penicillin binding protein dimerisation domain"/>
    <property type="match status" value="1"/>
</dbReference>
<dbReference type="CDD" id="cd06575">
    <property type="entry name" value="PASTA_Pbp2x-like_2"/>
    <property type="match status" value="1"/>
</dbReference>
<dbReference type="GO" id="GO:0005886">
    <property type="term" value="C:plasma membrane"/>
    <property type="evidence" value="ECO:0007669"/>
    <property type="project" value="TreeGrafter"/>
</dbReference>
<keyword evidence="6" id="KW-0132">Cell division</keyword>
<dbReference type="SUPFAM" id="SSF54184">
    <property type="entry name" value="Penicillin-binding protein 2x (pbp-2x), c-terminal domain"/>
    <property type="match status" value="1"/>
</dbReference>
<evidence type="ECO:0000256" key="4">
    <source>
        <dbReference type="SAM" id="Phobius"/>
    </source>
</evidence>
<dbReference type="STRING" id="1454201.NMS_0321"/>
<keyword evidence="7" id="KW-1185">Reference proteome</keyword>
<comment type="subcellular location">
    <subcellularLocation>
        <location evidence="1">Membrane</location>
    </subcellularLocation>
</comment>
<dbReference type="RefSeq" id="WP_041495067.1">
    <property type="nucleotide sequence ID" value="NZ_AP014548.1"/>
</dbReference>
<dbReference type="GO" id="GO:0051301">
    <property type="term" value="P:cell division"/>
    <property type="evidence" value="ECO:0007669"/>
    <property type="project" value="UniProtKB-KW"/>
</dbReference>
<proteinExistence type="predicted"/>
<feature type="domain" description="PASTA" evidence="5">
    <location>
        <begin position="601"/>
        <end position="659"/>
    </location>
</feature>
<keyword evidence="4" id="KW-0812">Transmembrane</keyword>
<keyword evidence="2" id="KW-0378">Hydrolase</keyword>
<protein>
    <submittedName>
        <fullName evidence="6">Cell division protein FtsI</fullName>
    </submittedName>
</protein>
<dbReference type="InterPro" id="IPR001460">
    <property type="entry name" value="PCN-bd_Tpept"/>
</dbReference>
<feature type="transmembrane region" description="Helical" evidence="4">
    <location>
        <begin position="12"/>
        <end position="36"/>
    </location>
</feature>
<dbReference type="InterPro" id="IPR012338">
    <property type="entry name" value="Beta-lactam/transpept-like"/>
</dbReference>
<dbReference type="InterPro" id="IPR005543">
    <property type="entry name" value="PASTA_dom"/>
</dbReference>
<dbReference type="PANTHER" id="PTHR30627">
    <property type="entry name" value="PEPTIDOGLYCAN D,D-TRANSPEPTIDASE"/>
    <property type="match status" value="1"/>
</dbReference>
<dbReference type="Gene3D" id="3.90.1310.10">
    <property type="entry name" value="Penicillin-binding protein 2a (Domain 2)"/>
    <property type="match status" value="1"/>
</dbReference>
<dbReference type="InterPro" id="IPR005311">
    <property type="entry name" value="PBP_dimer"/>
</dbReference>
<keyword evidence="2" id="KW-0645">Protease</keyword>
<dbReference type="GO" id="GO:0008658">
    <property type="term" value="F:penicillin binding"/>
    <property type="evidence" value="ECO:0007669"/>
    <property type="project" value="InterPro"/>
</dbReference>
<evidence type="ECO:0000256" key="2">
    <source>
        <dbReference type="ARBA" id="ARBA00022645"/>
    </source>
</evidence>
<dbReference type="Gene3D" id="3.30.10.20">
    <property type="match status" value="1"/>
</dbReference>
<evidence type="ECO:0000313" key="6">
    <source>
        <dbReference type="EMBL" id="BAO54330.1"/>
    </source>
</evidence>
<evidence type="ECO:0000313" key="7">
    <source>
        <dbReference type="Proteomes" id="UP000031760"/>
    </source>
</evidence>
<keyword evidence="2" id="KW-0121">Carboxypeptidase</keyword>
<evidence type="ECO:0000256" key="3">
    <source>
        <dbReference type="ARBA" id="ARBA00023136"/>
    </source>
</evidence>
<evidence type="ECO:0000256" key="1">
    <source>
        <dbReference type="ARBA" id="ARBA00004370"/>
    </source>
</evidence>
<dbReference type="Gene3D" id="3.40.710.10">
    <property type="entry name" value="DD-peptidase/beta-lactamase superfamily"/>
    <property type="match status" value="1"/>
</dbReference>
<name>W8VP89_9FLAO</name>
<dbReference type="Pfam" id="PF00905">
    <property type="entry name" value="Transpeptidase"/>
    <property type="match status" value="1"/>
</dbReference>
<dbReference type="PANTHER" id="PTHR30627:SF1">
    <property type="entry name" value="PEPTIDOGLYCAN D,D-TRANSPEPTIDASE FTSI"/>
    <property type="match status" value="1"/>
</dbReference>
<dbReference type="Pfam" id="PF03793">
    <property type="entry name" value="PASTA"/>
    <property type="match status" value="1"/>
</dbReference>
<dbReference type="Pfam" id="PF03717">
    <property type="entry name" value="PBP_dimer"/>
    <property type="match status" value="1"/>
</dbReference>
<dbReference type="InterPro" id="IPR036138">
    <property type="entry name" value="PBP_dimer_sf"/>
</dbReference>
<dbReference type="SMART" id="SM00740">
    <property type="entry name" value="PASTA"/>
    <property type="match status" value="1"/>
</dbReference>
<keyword evidence="4" id="KW-1133">Transmembrane helix</keyword>
<gene>
    <name evidence="6" type="ORF">NMS_0321</name>
</gene>
<dbReference type="HOGENOM" id="CLU_009289_6_4_10"/>
<keyword evidence="3 4" id="KW-0472">Membrane</keyword>
<dbReference type="GO" id="GO:0071555">
    <property type="term" value="P:cell wall organization"/>
    <property type="evidence" value="ECO:0007669"/>
    <property type="project" value="TreeGrafter"/>
</dbReference>
<dbReference type="Gene3D" id="3.30.450.330">
    <property type="match status" value="1"/>
</dbReference>
<dbReference type="GO" id="GO:0004180">
    <property type="term" value="F:carboxypeptidase activity"/>
    <property type="evidence" value="ECO:0007669"/>
    <property type="project" value="UniProtKB-KW"/>
</dbReference>
<dbReference type="SUPFAM" id="SSF56601">
    <property type="entry name" value="beta-lactamase/transpeptidase-like"/>
    <property type="match status" value="1"/>
</dbReference>
<keyword evidence="6" id="KW-0131">Cell cycle</keyword>
<accession>W8VP89</accession>
<reference evidence="6 7" key="1">
    <citation type="journal article" date="2014" name="Proc. Natl. Acad. Sci. U.S.A.">
        <title>Functional characterization of flavobacteria rhodopsins reveals a unique class of light-driven chloride pump in bacteria.</title>
        <authorList>
            <person name="Yoshizawa S."/>
            <person name="Kumagai Y."/>
            <person name="Kim H."/>
            <person name="Ogura Y."/>
            <person name="Hayashi T."/>
            <person name="Iwasaki W."/>
            <person name="DeLong E.F."/>
            <person name="Kogure K."/>
        </authorList>
    </citation>
    <scope>NUCLEOTIDE SEQUENCE [LARGE SCALE GENOMIC DNA]</scope>
    <source>
        <strain evidence="6 7">S1-08</strain>
    </source>
</reference>
<dbReference type="AlphaFoldDB" id="W8VP89"/>
<dbReference type="InterPro" id="IPR050515">
    <property type="entry name" value="Beta-lactam/transpept"/>
</dbReference>
<sequence>MATTDKNILYRIYGVSIFFAVVAIAIVAQIVHIQFWEGKEYRAKAEQRIFRNQIVDANRGNLYDANGQLLATSITKYDIRFDAVAPGQDDFNKEIEPLASSLSRKLNVPKSELLKKFQKARTNNSRYLEIAKNISFTDLQEIKQFPLFKRGAYRGGLIVEPHVEREYPLGKMAERLVGYDEPGKPSVGLEGAYRAFLKGDDGSRLEQKISGNEWRPINNVNEIEPRDGRDVYTTIDVNMQDVAHHALLEQLEYFEADHGTAVVMEVATGEIKALSNLGRSSDGKYFEKRNYALWESHEPGSTFKLMSVIAALEDKVIDTSTVFDTQNGKISYYGRNVRDSKYGGYGKISVAKAFELSSNTALVQMVQENYADDPERYVDRLYSMNIQNKLGLPIIGEGAPLIPHPDDANWSGLSLPWMGFGYGVQMTPLQTLTFYNAVANNGVMVKPRLIKEVRSKNKLIEKYDRQIINPSICSQETIDKVKVMMENVVRRGTAQNLYSENFSMAGKTGTCQTEYWKSAGNYIASFAGYFPADKPKYSCIVVIHKPNTAKGYYGNIVAGPVFKKIAQKIYASNPRADEINLPKEVPSEIIKNKEVYYTKARKATKNLPDLRGMEVMDAITIIENMGAKVKIVGSGKVSSQSIKPGTEINKSHQVILTLS</sequence>
<dbReference type="KEGG" id="nmf:NMS_0321"/>
<dbReference type="Proteomes" id="UP000031760">
    <property type="component" value="Chromosome"/>
</dbReference>